<evidence type="ECO:0000256" key="3">
    <source>
        <dbReference type="RuleBase" id="RU003682"/>
    </source>
</evidence>
<feature type="region of interest" description="Disordered" evidence="4">
    <location>
        <begin position="1"/>
        <end position="30"/>
    </location>
</feature>
<feature type="domain" description="Fe2OG dioxygenase" evidence="5">
    <location>
        <begin position="166"/>
        <end position="291"/>
    </location>
</feature>
<keyword evidence="7" id="KW-1185">Reference proteome</keyword>
<organism evidence="6 7">
    <name type="scientific">Linum tenue</name>
    <dbReference type="NCBI Taxonomy" id="586396"/>
    <lineage>
        <taxon>Eukaryota</taxon>
        <taxon>Viridiplantae</taxon>
        <taxon>Streptophyta</taxon>
        <taxon>Embryophyta</taxon>
        <taxon>Tracheophyta</taxon>
        <taxon>Spermatophyta</taxon>
        <taxon>Magnoliopsida</taxon>
        <taxon>eudicotyledons</taxon>
        <taxon>Gunneridae</taxon>
        <taxon>Pentapetalae</taxon>
        <taxon>rosids</taxon>
        <taxon>fabids</taxon>
        <taxon>Malpighiales</taxon>
        <taxon>Linaceae</taxon>
        <taxon>Linum</taxon>
    </lineage>
</organism>
<evidence type="ECO:0000259" key="5">
    <source>
        <dbReference type="PROSITE" id="PS51471"/>
    </source>
</evidence>
<dbReference type="InterPro" id="IPR044861">
    <property type="entry name" value="IPNS-like_FE2OG_OXY"/>
</dbReference>
<keyword evidence="3" id="KW-0560">Oxidoreductase</keyword>
<dbReference type="InterPro" id="IPR027443">
    <property type="entry name" value="IPNS-like_sf"/>
</dbReference>
<dbReference type="AlphaFoldDB" id="A0AAV0NLC3"/>
<evidence type="ECO:0000313" key="7">
    <source>
        <dbReference type="Proteomes" id="UP001154282"/>
    </source>
</evidence>
<evidence type="ECO:0000256" key="2">
    <source>
        <dbReference type="ARBA" id="ARBA00023004"/>
    </source>
</evidence>
<dbReference type="InterPro" id="IPR005123">
    <property type="entry name" value="Oxoglu/Fe-dep_dioxygenase_dom"/>
</dbReference>
<accession>A0AAV0NLC3</accession>
<dbReference type="PROSITE" id="PS51471">
    <property type="entry name" value="FE2OG_OXY"/>
    <property type="match status" value="1"/>
</dbReference>
<comment type="similarity">
    <text evidence="3">Belongs to the iron/ascorbate-dependent oxidoreductase family.</text>
</comment>
<dbReference type="Gene3D" id="2.60.120.330">
    <property type="entry name" value="B-lactam Antibiotic, Isopenicillin N Synthase, Chain"/>
    <property type="match status" value="1"/>
</dbReference>
<feature type="compositionally biased region" description="Polar residues" evidence="4">
    <location>
        <begin position="18"/>
        <end position="29"/>
    </location>
</feature>
<dbReference type="SUPFAM" id="SSF51197">
    <property type="entry name" value="Clavaminate synthase-like"/>
    <property type="match status" value="2"/>
</dbReference>
<dbReference type="InterPro" id="IPR026992">
    <property type="entry name" value="DIOX_N"/>
</dbReference>
<comment type="caution">
    <text evidence="6">The sequence shown here is derived from an EMBL/GenBank/DDBJ whole genome shotgun (WGS) entry which is preliminary data.</text>
</comment>
<dbReference type="Proteomes" id="UP001154282">
    <property type="component" value="Unassembled WGS sequence"/>
</dbReference>
<name>A0AAV0NLC3_9ROSI</name>
<evidence type="ECO:0000256" key="1">
    <source>
        <dbReference type="ARBA" id="ARBA00022723"/>
    </source>
</evidence>
<sequence length="342" mass="38251">MSSQSGPSSKLPLLDFSTPESTKTGSSEWESLKPQVRKALEEYGCFEACFDNIPSDLLGAVYRSTEEIFELPLASKQQNVSEKPYHGYVGHIAQVPLYESLGIDGVTVGERVEALANTMWPQGNPTFSKTIESYAEKLSELDKTVRKMIAESFGLEKYIDDHINSTSYLLRLSKYNGLNTPGSELGLAPHTDKNWMTILHQDQVEGLELQTKDGSWIKFQSSTPNSFIVMISESLGVSIPPLLSNLQPTFLSTNSYVVLQAWLNGRLGATCHRVMMYGNEARYSLGLFSFPKHGFVIEVPDQMVDEEHPLQFKPFYYEEFLSFFYTKTGQAAPCALRAFCGV</sequence>
<keyword evidence="2 3" id="KW-0408">Iron</keyword>
<dbReference type="InterPro" id="IPR050231">
    <property type="entry name" value="Iron_ascorbate_oxido_reductase"/>
</dbReference>
<protein>
    <recommendedName>
        <fullName evidence="5">Fe2OG dioxygenase domain-containing protein</fullName>
    </recommendedName>
</protein>
<reference evidence="6" key="1">
    <citation type="submission" date="2022-08" db="EMBL/GenBank/DDBJ databases">
        <authorList>
            <person name="Gutierrez-Valencia J."/>
        </authorList>
    </citation>
    <scope>NUCLEOTIDE SEQUENCE</scope>
</reference>
<evidence type="ECO:0000256" key="4">
    <source>
        <dbReference type="SAM" id="MobiDB-lite"/>
    </source>
</evidence>
<dbReference type="PANTHER" id="PTHR47990">
    <property type="entry name" value="2-OXOGLUTARATE (2OG) AND FE(II)-DEPENDENT OXYGENASE SUPERFAMILY PROTEIN-RELATED"/>
    <property type="match status" value="1"/>
</dbReference>
<dbReference type="GO" id="GO:0016491">
    <property type="term" value="F:oxidoreductase activity"/>
    <property type="evidence" value="ECO:0007669"/>
    <property type="project" value="UniProtKB-KW"/>
</dbReference>
<dbReference type="GO" id="GO:0046872">
    <property type="term" value="F:metal ion binding"/>
    <property type="evidence" value="ECO:0007669"/>
    <property type="project" value="UniProtKB-KW"/>
</dbReference>
<proteinExistence type="inferred from homology"/>
<dbReference type="Pfam" id="PF03171">
    <property type="entry name" value="2OG-FeII_Oxy"/>
    <property type="match status" value="1"/>
</dbReference>
<dbReference type="Pfam" id="PF14226">
    <property type="entry name" value="DIOX_N"/>
    <property type="match status" value="1"/>
</dbReference>
<dbReference type="EMBL" id="CAMGYJ010000008">
    <property type="protein sequence ID" value="CAI0459331.1"/>
    <property type="molecule type" value="Genomic_DNA"/>
</dbReference>
<evidence type="ECO:0000313" key="6">
    <source>
        <dbReference type="EMBL" id="CAI0459331.1"/>
    </source>
</evidence>
<gene>
    <name evidence="6" type="ORF">LITE_LOCUS33946</name>
</gene>
<keyword evidence="1 3" id="KW-0479">Metal-binding</keyword>